<evidence type="ECO:0000256" key="2">
    <source>
        <dbReference type="ARBA" id="ARBA00023002"/>
    </source>
</evidence>
<evidence type="ECO:0000256" key="5">
    <source>
        <dbReference type="RuleBase" id="RU003345"/>
    </source>
</evidence>
<dbReference type="Gene3D" id="3.40.309.10">
    <property type="entry name" value="Aldehyde Dehydrogenase, Chain A, domain 2"/>
    <property type="match status" value="1"/>
</dbReference>
<protein>
    <submittedName>
        <fullName evidence="7">Benzaldehyde dehydrogenase (NAD)</fullName>
    </submittedName>
</protein>
<evidence type="ECO:0000256" key="4">
    <source>
        <dbReference type="PROSITE-ProRule" id="PRU10007"/>
    </source>
</evidence>
<evidence type="ECO:0000256" key="1">
    <source>
        <dbReference type="ARBA" id="ARBA00009986"/>
    </source>
</evidence>
<dbReference type="EMBL" id="FMHY01000002">
    <property type="protein sequence ID" value="SCL50591.1"/>
    <property type="molecule type" value="Genomic_DNA"/>
</dbReference>
<dbReference type="InterPro" id="IPR029510">
    <property type="entry name" value="Ald_DH_CS_GLU"/>
</dbReference>
<dbReference type="InterPro" id="IPR015590">
    <property type="entry name" value="Aldehyde_DH_dom"/>
</dbReference>
<dbReference type="STRING" id="227316.GA0070604_2165"/>
<keyword evidence="3" id="KW-0520">NAD</keyword>
<evidence type="ECO:0000256" key="3">
    <source>
        <dbReference type="ARBA" id="ARBA00023027"/>
    </source>
</evidence>
<comment type="similarity">
    <text evidence="1 5">Belongs to the aldehyde dehydrogenase family.</text>
</comment>
<evidence type="ECO:0000313" key="7">
    <source>
        <dbReference type="EMBL" id="SCL50591.1"/>
    </source>
</evidence>
<dbReference type="InterPro" id="IPR016161">
    <property type="entry name" value="Ald_DH/histidinol_DH"/>
</dbReference>
<accession>A0A1C6U9L6</accession>
<sequence length="487" mass="50908">MELLDRDVWTGRIGAGGWVPGEGTQIPVREAATGDQLGTLGGASVEQVAEAARRARLAQHTWAALPPAQRSAVLRAAADVFEREAEQISTWIVRESGSTWTKARSEIMAAAAECREAAALPSHPHGQVLPSNKERWSVARRVPVGVVAVIAPFNYPLTLAIRSVAPALGLGNAVLLKPDPRTSVSGGVVLRRVFEAAGLPADVLQVLSGGSEVGAAVVEAPEVRVVSFTGSTGAGRRVGEAGARLLKRVHLELGGNNAILVLPGADIEWAAAAGAYGSFLHQGQICQTAGRHLVHESQYDGYVAALARIASSLTVGDPYREKVQLGPIIDDGQAAGVLSIIADTVRAGGTVVAGGETNGRFVRPTVLGGLSTAMRAWREEIFGPVAPVLSYRDLEEAVDIVNASEYGLSVGILGDVGTALSLADRIQSGKVHINEQTVNDEANVPFGGVGASGNGARFGGPDANIEAFTETQWVTVRPEIEHYVIRP</sequence>
<evidence type="ECO:0000313" key="8">
    <source>
        <dbReference type="Proteomes" id="UP000199696"/>
    </source>
</evidence>
<dbReference type="GO" id="GO:0016620">
    <property type="term" value="F:oxidoreductase activity, acting on the aldehyde or oxo group of donors, NAD or NADP as acceptor"/>
    <property type="evidence" value="ECO:0007669"/>
    <property type="project" value="InterPro"/>
</dbReference>
<dbReference type="InterPro" id="IPR016162">
    <property type="entry name" value="Ald_DH_N"/>
</dbReference>
<keyword evidence="2 5" id="KW-0560">Oxidoreductase</keyword>
<dbReference type="Pfam" id="PF00171">
    <property type="entry name" value="Aldedh"/>
    <property type="match status" value="1"/>
</dbReference>
<evidence type="ECO:0000259" key="6">
    <source>
        <dbReference type="Pfam" id="PF00171"/>
    </source>
</evidence>
<gene>
    <name evidence="7" type="ORF">GA0070604_2165</name>
</gene>
<feature type="domain" description="Aldehyde dehydrogenase" evidence="6">
    <location>
        <begin position="18"/>
        <end position="474"/>
    </location>
</feature>
<reference evidence="8" key="1">
    <citation type="submission" date="2016-06" db="EMBL/GenBank/DDBJ databases">
        <authorList>
            <person name="Varghese N."/>
            <person name="Submissions Spin"/>
        </authorList>
    </citation>
    <scope>NUCLEOTIDE SEQUENCE [LARGE SCALE GENOMIC DNA]</scope>
    <source>
        <strain evidence="8">DSM 44814</strain>
    </source>
</reference>
<dbReference type="PROSITE" id="PS00687">
    <property type="entry name" value="ALDEHYDE_DEHYDR_GLU"/>
    <property type="match status" value="1"/>
</dbReference>
<dbReference type="RefSeq" id="WP_091117834.1">
    <property type="nucleotide sequence ID" value="NZ_FMHY01000002.1"/>
</dbReference>
<dbReference type="SUPFAM" id="SSF53720">
    <property type="entry name" value="ALDH-like"/>
    <property type="match status" value="1"/>
</dbReference>
<proteinExistence type="inferred from homology"/>
<dbReference type="PANTHER" id="PTHR42986">
    <property type="entry name" value="BENZALDEHYDE DEHYDROGENASE YFMT"/>
    <property type="match status" value="1"/>
</dbReference>
<feature type="active site" evidence="4">
    <location>
        <position position="252"/>
    </location>
</feature>
<keyword evidence="8" id="KW-1185">Reference proteome</keyword>
<dbReference type="PANTHER" id="PTHR42986:SF1">
    <property type="entry name" value="BENZALDEHYDE DEHYDROGENASE YFMT"/>
    <property type="match status" value="1"/>
</dbReference>
<name>A0A1C6U9L6_9ACTN</name>
<dbReference type="AlphaFoldDB" id="A0A1C6U9L6"/>
<dbReference type="InterPro" id="IPR016163">
    <property type="entry name" value="Ald_DH_C"/>
</dbReference>
<dbReference type="Gene3D" id="3.40.605.10">
    <property type="entry name" value="Aldehyde Dehydrogenase, Chain A, domain 1"/>
    <property type="match status" value="1"/>
</dbReference>
<dbReference type="OrthoDB" id="3802174at2"/>
<dbReference type="Proteomes" id="UP000199696">
    <property type="component" value="Unassembled WGS sequence"/>
</dbReference>
<organism evidence="7 8">
    <name type="scientific">Micromonospora eburnea</name>
    <dbReference type="NCBI Taxonomy" id="227316"/>
    <lineage>
        <taxon>Bacteria</taxon>
        <taxon>Bacillati</taxon>
        <taxon>Actinomycetota</taxon>
        <taxon>Actinomycetes</taxon>
        <taxon>Micromonosporales</taxon>
        <taxon>Micromonosporaceae</taxon>
        <taxon>Micromonospora</taxon>
    </lineage>
</organism>